<accession>A0A2P4XBR5</accession>
<comment type="caution">
    <text evidence="1">The sequence shown here is derived from an EMBL/GenBank/DDBJ whole genome shotgun (WGS) entry which is preliminary data.</text>
</comment>
<name>A0A2P4XBR5_9STRA</name>
<organism evidence="1 2">
    <name type="scientific">Phytophthora palmivora</name>
    <dbReference type="NCBI Taxonomy" id="4796"/>
    <lineage>
        <taxon>Eukaryota</taxon>
        <taxon>Sar</taxon>
        <taxon>Stramenopiles</taxon>
        <taxon>Oomycota</taxon>
        <taxon>Peronosporomycetes</taxon>
        <taxon>Peronosporales</taxon>
        <taxon>Peronosporaceae</taxon>
        <taxon>Phytophthora</taxon>
    </lineage>
</organism>
<gene>
    <name evidence="1" type="ORF">PHPALM_27788</name>
</gene>
<protein>
    <submittedName>
        <fullName evidence="1">Uncharacterized protein</fullName>
    </submittedName>
</protein>
<dbReference type="EMBL" id="NCKW01015475">
    <property type="protein sequence ID" value="POM62991.1"/>
    <property type="molecule type" value="Genomic_DNA"/>
</dbReference>
<evidence type="ECO:0000313" key="1">
    <source>
        <dbReference type="EMBL" id="POM62991.1"/>
    </source>
</evidence>
<dbReference type="Proteomes" id="UP000237271">
    <property type="component" value="Unassembled WGS sequence"/>
</dbReference>
<dbReference type="AlphaFoldDB" id="A0A2P4XBR5"/>
<reference evidence="1 2" key="1">
    <citation type="journal article" date="2017" name="Genome Biol. Evol.">
        <title>Phytophthora megakarya and P. palmivora, closely related causal agents of cacao black pod rot, underwent increases in genome sizes and gene numbers by different mechanisms.</title>
        <authorList>
            <person name="Ali S.S."/>
            <person name="Shao J."/>
            <person name="Lary D.J."/>
            <person name="Kronmiller B."/>
            <person name="Shen D."/>
            <person name="Strem M.D."/>
            <person name="Amoako-Attah I."/>
            <person name="Akrofi A.Y."/>
            <person name="Begoude B.A."/>
            <person name="Ten Hoopen G.M."/>
            <person name="Coulibaly K."/>
            <person name="Kebe B.I."/>
            <person name="Melnick R.L."/>
            <person name="Guiltinan M.J."/>
            <person name="Tyler B.M."/>
            <person name="Meinhardt L.W."/>
            <person name="Bailey B.A."/>
        </authorList>
    </citation>
    <scope>NUCLEOTIDE SEQUENCE [LARGE SCALE GENOMIC DNA]</scope>
    <source>
        <strain evidence="2">sbr112.9</strain>
    </source>
</reference>
<sequence length="87" mass="10260">MAHKRYWFPHVHKQDLEQAWSCIQYSRTSTAQKMKTYESMYNSVRRKQNTTSSATRFTNETRLQPISRTLKIFVIAAATTWHPALPV</sequence>
<evidence type="ECO:0000313" key="2">
    <source>
        <dbReference type="Proteomes" id="UP000237271"/>
    </source>
</evidence>
<proteinExistence type="predicted"/>
<keyword evidence="2" id="KW-1185">Reference proteome</keyword>